<proteinExistence type="inferred from homology"/>
<dbReference type="InterPro" id="IPR041881">
    <property type="entry name" value="PqqD_sf"/>
</dbReference>
<keyword evidence="6" id="KW-1185">Reference proteome</keyword>
<evidence type="ECO:0000313" key="6">
    <source>
        <dbReference type="Proteomes" id="UP000072660"/>
    </source>
</evidence>
<comment type="pathway">
    <text evidence="1 4">Cofactor biosynthesis; pyrroloquinoline quinone biosynthesis.</text>
</comment>
<protein>
    <recommendedName>
        <fullName evidence="4">PqqA binding protein</fullName>
    </recommendedName>
    <alternativeName>
        <fullName evidence="4">Coenzyme PQQ synthesis protein D</fullName>
    </alternativeName>
    <alternativeName>
        <fullName evidence="4">Pyrroloquinoline quinone biosynthesis protein D</fullName>
    </alternativeName>
</protein>
<organism evidence="5 6">
    <name type="scientific">Ventosimonas gracilis</name>
    <dbReference type="NCBI Taxonomy" id="1680762"/>
    <lineage>
        <taxon>Bacteria</taxon>
        <taxon>Pseudomonadati</taxon>
        <taxon>Pseudomonadota</taxon>
        <taxon>Gammaproteobacteria</taxon>
        <taxon>Pseudomonadales</taxon>
        <taxon>Ventosimonadaceae</taxon>
        <taxon>Ventosimonas</taxon>
    </lineage>
</organism>
<evidence type="ECO:0000256" key="3">
    <source>
        <dbReference type="ARBA" id="ARBA00022905"/>
    </source>
</evidence>
<dbReference type="Gene3D" id="1.10.10.1150">
    <property type="entry name" value="Coenzyme PQQ synthesis protein D (PqqD)"/>
    <property type="match status" value="1"/>
</dbReference>
<comment type="caution">
    <text evidence="5">The sequence shown here is derived from an EMBL/GenBank/DDBJ whole genome shotgun (WGS) entry which is preliminary data.</text>
</comment>
<dbReference type="Proteomes" id="UP000072660">
    <property type="component" value="Unassembled WGS sequence"/>
</dbReference>
<dbReference type="HAMAP" id="MF_00655">
    <property type="entry name" value="PQQ_syn_PqqD"/>
    <property type="match status" value="1"/>
</dbReference>
<sequence length="87" mass="10072">MQAIPKLRRGFRLQFEPVQDGHVLLYPEGMIKLNASAAEILLLMDGQRSVAQIYSVLAERFPEAPGIEQDIREFIETAHAKHWIEWR</sequence>
<keyword evidence="3 4" id="KW-0884">PQQ biosynthesis</keyword>
<reference evidence="5 6" key="1">
    <citation type="submission" date="2016-02" db="EMBL/GenBank/DDBJ databases">
        <authorList>
            <person name="Wen L."/>
            <person name="He K."/>
            <person name="Yang H."/>
        </authorList>
    </citation>
    <scope>NUCLEOTIDE SEQUENCE [LARGE SCALE GENOMIC DNA]</scope>
    <source>
        <strain evidence="5 6">CV58</strain>
    </source>
</reference>
<evidence type="ECO:0000313" key="5">
    <source>
        <dbReference type="EMBL" id="KXU37212.1"/>
    </source>
</evidence>
<accession>A0A139SRQ6</accession>
<dbReference type="GO" id="GO:0048038">
    <property type="term" value="F:quinone binding"/>
    <property type="evidence" value="ECO:0007669"/>
    <property type="project" value="InterPro"/>
</dbReference>
<dbReference type="Pfam" id="PF05402">
    <property type="entry name" value="PqqD"/>
    <property type="match status" value="1"/>
</dbReference>
<dbReference type="AlphaFoldDB" id="A0A139SRQ6"/>
<comment type="subunit">
    <text evidence="2 4">Monomer. Interacts with PqqE.</text>
</comment>
<dbReference type="InterPro" id="IPR008792">
    <property type="entry name" value="PQQD"/>
</dbReference>
<dbReference type="NCBIfam" id="NF002535">
    <property type="entry name" value="PRK02079.1"/>
    <property type="match status" value="1"/>
</dbReference>
<dbReference type="EMBL" id="LSZO01000167">
    <property type="protein sequence ID" value="KXU37212.1"/>
    <property type="molecule type" value="Genomic_DNA"/>
</dbReference>
<dbReference type="UniPathway" id="UPA00539"/>
<dbReference type="NCBIfam" id="TIGR03859">
    <property type="entry name" value="PQQ_PqqD"/>
    <property type="match status" value="1"/>
</dbReference>
<gene>
    <name evidence="4" type="primary">pqqD</name>
    <name evidence="5" type="ORF">AXE65_03830</name>
</gene>
<dbReference type="InterPro" id="IPR022479">
    <property type="entry name" value="PqqD_bac"/>
</dbReference>
<comment type="similarity">
    <text evidence="4">Belongs to the PqqD family.</text>
</comment>
<evidence type="ECO:0000256" key="2">
    <source>
        <dbReference type="ARBA" id="ARBA00011741"/>
    </source>
</evidence>
<dbReference type="GO" id="GO:0018189">
    <property type="term" value="P:pyrroloquinoline quinone biosynthetic process"/>
    <property type="evidence" value="ECO:0007669"/>
    <property type="project" value="UniProtKB-UniRule"/>
</dbReference>
<name>A0A139SRQ6_9GAMM</name>
<comment type="function">
    <text evidence="4">Functions as a PqqA binding protein and presents PqqA to PqqE, in the pyrroloquinoline quinone (PQQ) biosynthetic pathway.</text>
</comment>
<evidence type="ECO:0000256" key="1">
    <source>
        <dbReference type="ARBA" id="ARBA00004886"/>
    </source>
</evidence>
<evidence type="ECO:0000256" key="4">
    <source>
        <dbReference type="HAMAP-Rule" id="MF_00655"/>
    </source>
</evidence>